<protein>
    <submittedName>
        <fullName evidence="1">Uncharacterized protein</fullName>
    </submittedName>
</protein>
<gene>
    <name evidence="1" type="ORF">SAMN05216463_11481</name>
</gene>
<sequence>MSIYFPREADTTPGEAVMTLMTMTMLTMNRLPRVSVKTPTCGRKNFTIHYPLFTNKCWHVSILLPQTYLAPPPRGIK</sequence>
<evidence type="ECO:0000313" key="2">
    <source>
        <dbReference type="Proteomes" id="UP000184130"/>
    </source>
</evidence>
<accession>A0A1M6VY60</accession>
<reference evidence="1 2" key="1">
    <citation type="submission" date="2016-11" db="EMBL/GenBank/DDBJ databases">
        <authorList>
            <person name="Jaros S."/>
            <person name="Januszkiewicz K."/>
            <person name="Wedrychowicz H."/>
        </authorList>
    </citation>
    <scope>NUCLEOTIDE SEQUENCE [LARGE SCALE GENOMIC DNA]</scope>
    <source>
        <strain evidence="1 2">KHT3</strain>
    </source>
</reference>
<organism evidence="1 2">
    <name type="scientific">Xylanibacter ruminicola</name>
    <name type="common">Prevotella ruminicola</name>
    <dbReference type="NCBI Taxonomy" id="839"/>
    <lineage>
        <taxon>Bacteria</taxon>
        <taxon>Pseudomonadati</taxon>
        <taxon>Bacteroidota</taxon>
        <taxon>Bacteroidia</taxon>
        <taxon>Bacteroidales</taxon>
        <taxon>Prevotellaceae</taxon>
        <taxon>Xylanibacter</taxon>
    </lineage>
</organism>
<name>A0A1M6VY60_XYLRU</name>
<dbReference type="Proteomes" id="UP000184130">
    <property type="component" value="Unassembled WGS sequence"/>
</dbReference>
<dbReference type="EMBL" id="FRBD01000014">
    <property type="protein sequence ID" value="SHK86256.1"/>
    <property type="molecule type" value="Genomic_DNA"/>
</dbReference>
<proteinExistence type="predicted"/>
<dbReference type="AlphaFoldDB" id="A0A1M6VY60"/>
<evidence type="ECO:0000313" key="1">
    <source>
        <dbReference type="EMBL" id="SHK86256.1"/>
    </source>
</evidence>